<keyword evidence="3" id="KW-1185">Reference proteome</keyword>
<reference evidence="2 3" key="1">
    <citation type="submission" date="2020-08" db="EMBL/GenBank/DDBJ databases">
        <title>Genomic Encyclopedia of Type Strains, Phase IV (KMG-IV): sequencing the most valuable type-strain genomes for metagenomic binning, comparative biology and taxonomic classification.</title>
        <authorList>
            <person name="Goeker M."/>
        </authorList>
    </citation>
    <scope>NUCLEOTIDE SEQUENCE [LARGE SCALE GENOMIC DNA]</scope>
    <source>
        <strain evidence="2 3">DSM 16325</strain>
    </source>
</reference>
<accession>A0A7W8IPB3</accession>
<dbReference type="RefSeq" id="WP_183252594.1">
    <property type="nucleotide sequence ID" value="NZ_JACHEP010000003.1"/>
</dbReference>
<dbReference type="PROSITE" id="PS51832">
    <property type="entry name" value="HD_GYP"/>
    <property type="match status" value="1"/>
</dbReference>
<dbReference type="InterPro" id="IPR003607">
    <property type="entry name" value="HD/PDEase_dom"/>
</dbReference>
<proteinExistence type="predicted"/>
<dbReference type="InterPro" id="IPR037522">
    <property type="entry name" value="HD_GYP_dom"/>
</dbReference>
<dbReference type="PANTHER" id="PTHR43155:SF2">
    <property type="entry name" value="CYCLIC DI-GMP PHOSPHODIESTERASE PA4108"/>
    <property type="match status" value="1"/>
</dbReference>
<dbReference type="CDD" id="cd00077">
    <property type="entry name" value="HDc"/>
    <property type="match status" value="1"/>
</dbReference>
<dbReference type="Gene3D" id="1.10.3210.10">
    <property type="entry name" value="Hypothetical protein af1432"/>
    <property type="match status" value="1"/>
</dbReference>
<comment type="caution">
    <text evidence="2">The sequence shown here is derived from an EMBL/GenBank/DDBJ whole genome shotgun (WGS) entry which is preliminary data.</text>
</comment>
<dbReference type="PANTHER" id="PTHR43155">
    <property type="entry name" value="CYCLIC DI-GMP PHOSPHODIESTERASE PA4108-RELATED"/>
    <property type="match status" value="1"/>
</dbReference>
<name>A0A7W8IPB3_9BACL</name>
<dbReference type="Proteomes" id="UP000520011">
    <property type="component" value="Unassembled WGS sequence"/>
</dbReference>
<protein>
    <submittedName>
        <fullName evidence="2">HD-GYP domain-containing protein (C-di-GMP phosphodiesterase class II)</fullName>
    </submittedName>
</protein>
<dbReference type="AlphaFoldDB" id="A0A7W8IPB3"/>
<evidence type="ECO:0000259" key="1">
    <source>
        <dbReference type="PROSITE" id="PS51832"/>
    </source>
</evidence>
<evidence type="ECO:0000313" key="3">
    <source>
        <dbReference type="Proteomes" id="UP000520011"/>
    </source>
</evidence>
<dbReference type="SUPFAM" id="SSF109604">
    <property type="entry name" value="HD-domain/PDEase-like"/>
    <property type="match status" value="1"/>
</dbReference>
<evidence type="ECO:0000313" key="2">
    <source>
        <dbReference type="EMBL" id="MBB5324137.1"/>
    </source>
</evidence>
<dbReference type="Pfam" id="PF13487">
    <property type="entry name" value="HD_5"/>
    <property type="match status" value="1"/>
</dbReference>
<sequence>MILVKIHQLQEGCILAEDVVGKTKKTIIPKSTVLTPMLLNVLEKFLIEDVYVESVLANGQPFKQSEVIESNQHNSQNENEENAVTLYLKAVQRYKKVFQSWQSGAPVDIAEIRSIIIPLLDRLIDSRIELLTLYRYTTKEDYLSHHAVSIGLLSGFLAKHLNYSKGDCYQIALAGFLCNCGMAKIDEKIIMKKSALTAEEYREVKQHTVFGYKMVQKISVLQEGVKLAVLQHHERNDGSGYPFGITDKQIHPYSKIVAVADVYHAMVSERLYRKKESPFKALEQIQMDSFGKLSMEVVQILLDSLASFNVGTKVKLSNGEMAEIVFVQREEPTRPIVKTINNKFISLSEQRNIYIEEVVHIS</sequence>
<dbReference type="EMBL" id="JACHEP010000003">
    <property type="protein sequence ID" value="MBB5324137.1"/>
    <property type="molecule type" value="Genomic_DNA"/>
</dbReference>
<gene>
    <name evidence="2" type="ORF">HNQ34_001229</name>
</gene>
<feature type="domain" description="HD-GYP" evidence="1">
    <location>
        <begin position="120"/>
        <end position="317"/>
    </location>
</feature>
<organism evidence="2 3">
    <name type="scientific">Anoxybacteroides tepidamans</name>
    <dbReference type="NCBI Taxonomy" id="265948"/>
    <lineage>
        <taxon>Bacteria</taxon>
        <taxon>Bacillati</taxon>
        <taxon>Bacillota</taxon>
        <taxon>Bacilli</taxon>
        <taxon>Bacillales</taxon>
        <taxon>Anoxybacillaceae</taxon>
        <taxon>Anoxybacteroides</taxon>
    </lineage>
</organism>